<feature type="transmembrane region" description="Helical" evidence="1">
    <location>
        <begin position="276"/>
        <end position="296"/>
    </location>
</feature>
<protein>
    <recommendedName>
        <fullName evidence="2">Acyltransferase 3 domain-containing protein</fullName>
    </recommendedName>
</protein>
<keyword evidence="1" id="KW-0812">Transmembrane</keyword>
<keyword evidence="1" id="KW-0472">Membrane</keyword>
<evidence type="ECO:0000313" key="4">
    <source>
        <dbReference type="Proteomes" id="UP000239709"/>
    </source>
</evidence>
<dbReference type="Pfam" id="PF01757">
    <property type="entry name" value="Acyl_transf_3"/>
    <property type="match status" value="1"/>
</dbReference>
<feature type="transmembrane region" description="Helical" evidence="1">
    <location>
        <begin position="302"/>
        <end position="323"/>
    </location>
</feature>
<feature type="transmembrane region" description="Helical" evidence="1">
    <location>
        <begin position="246"/>
        <end position="264"/>
    </location>
</feature>
<keyword evidence="1" id="KW-1133">Transmembrane helix</keyword>
<dbReference type="InterPro" id="IPR050879">
    <property type="entry name" value="Acyltransferase_3"/>
</dbReference>
<keyword evidence="4" id="KW-1185">Reference proteome</keyword>
<feature type="transmembrane region" description="Helical" evidence="1">
    <location>
        <begin position="46"/>
        <end position="65"/>
    </location>
</feature>
<evidence type="ECO:0000256" key="1">
    <source>
        <dbReference type="SAM" id="Phobius"/>
    </source>
</evidence>
<feature type="transmembrane region" description="Helical" evidence="1">
    <location>
        <begin position="223"/>
        <end position="240"/>
    </location>
</feature>
<feature type="transmembrane region" description="Helical" evidence="1">
    <location>
        <begin position="192"/>
        <end position="216"/>
    </location>
</feature>
<dbReference type="OrthoDB" id="9814807at2"/>
<dbReference type="PANTHER" id="PTHR23028:SF53">
    <property type="entry name" value="ACYL_TRANSF_3 DOMAIN-CONTAINING PROTEIN"/>
    <property type="match status" value="1"/>
</dbReference>
<feature type="transmembrane region" description="Helical" evidence="1">
    <location>
        <begin position="155"/>
        <end position="172"/>
    </location>
</feature>
<dbReference type="PANTHER" id="PTHR23028">
    <property type="entry name" value="ACETYLTRANSFERASE"/>
    <property type="match status" value="1"/>
</dbReference>
<dbReference type="GO" id="GO:0000271">
    <property type="term" value="P:polysaccharide biosynthetic process"/>
    <property type="evidence" value="ECO:0007669"/>
    <property type="project" value="TreeGrafter"/>
</dbReference>
<proteinExistence type="predicted"/>
<reference evidence="3 4" key="1">
    <citation type="submission" date="2018-03" db="EMBL/GenBank/DDBJ databases">
        <title>Genome sequencing of Ottowia sp.</title>
        <authorList>
            <person name="Kim S.-J."/>
            <person name="Heo J."/>
            <person name="Kwon S.-W."/>
        </authorList>
    </citation>
    <scope>NUCLEOTIDE SEQUENCE [LARGE SCALE GENOMIC DNA]</scope>
    <source>
        <strain evidence="3 4">KADR8-3</strain>
    </source>
</reference>
<dbReference type="AlphaFoldDB" id="A0A2S0MBU4"/>
<feature type="domain" description="Acyltransferase 3" evidence="2">
    <location>
        <begin position="14"/>
        <end position="318"/>
    </location>
</feature>
<name>A0A2S0MBU4_9BURK</name>
<feature type="transmembrane region" description="Helical" evidence="1">
    <location>
        <begin position="85"/>
        <end position="103"/>
    </location>
</feature>
<sequence length="350" mass="40422">MNNPESRPVHNTKNIDLLRGSAAMLVVMSHLQPIINLGWFGQEGGWVGVQLFFVISGYLIIQSAYKYTAKEYFTHRVFRIFPAYLFWYILFGLISGKLVGAALTDPYFYGNLVLLQHFIPEAYLRYTFINPSWTLSVEWGWYILAIILAMTNRKYILPYFLISIVVSTWWTAGGWMHHPLTEAMSKQDPVYSYFFLTNNLIGQLPFFLMGSVIYFYRPRLPMIPVVIASVLILITFRKWASYFPNPIFITGLALGGVFWAFVNLKRTFHGPVVRFLSDTSYSIYLVHFSVIAYISTRVENKYAMTLVSLVVIFVLAYLSYRFIEKPSMDFGRRLAKRFSPATADAPRVQP</sequence>
<dbReference type="KEGG" id="otk:C6570_03135"/>
<feature type="transmembrane region" description="Helical" evidence="1">
    <location>
        <begin position="123"/>
        <end position="148"/>
    </location>
</feature>
<dbReference type="GO" id="GO:0016020">
    <property type="term" value="C:membrane"/>
    <property type="evidence" value="ECO:0007669"/>
    <property type="project" value="TreeGrafter"/>
</dbReference>
<dbReference type="RefSeq" id="WP_106701922.1">
    <property type="nucleotide sequence ID" value="NZ_CP027666.1"/>
</dbReference>
<gene>
    <name evidence="3" type="ORF">C6570_03135</name>
</gene>
<dbReference type="GO" id="GO:0016747">
    <property type="term" value="F:acyltransferase activity, transferring groups other than amino-acyl groups"/>
    <property type="evidence" value="ECO:0007669"/>
    <property type="project" value="InterPro"/>
</dbReference>
<evidence type="ECO:0000313" key="3">
    <source>
        <dbReference type="EMBL" id="AVO33359.1"/>
    </source>
</evidence>
<organism evidence="3 4">
    <name type="scientific">Ottowia oryzae</name>
    <dbReference type="NCBI Taxonomy" id="2109914"/>
    <lineage>
        <taxon>Bacteria</taxon>
        <taxon>Pseudomonadati</taxon>
        <taxon>Pseudomonadota</taxon>
        <taxon>Betaproteobacteria</taxon>
        <taxon>Burkholderiales</taxon>
        <taxon>Comamonadaceae</taxon>
        <taxon>Ottowia</taxon>
    </lineage>
</organism>
<dbReference type="EMBL" id="CP027666">
    <property type="protein sequence ID" value="AVO33359.1"/>
    <property type="molecule type" value="Genomic_DNA"/>
</dbReference>
<evidence type="ECO:0000259" key="2">
    <source>
        <dbReference type="Pfam" id="PF01757"/>
    </source>
</evidence>
<accession>A0A2S0MBU4</accession>
<dbReference type="Proteomes" id="UP000239709">
    <property type="component" value="Chromosome"/>
</dbReference>
<dbReference type="InterPro" id="IPR002656">
    <property type="entry name" value="Acyl_transf_3_dom"/>
</dbReference>